<comment type="caution">
    <text evidence="3">The sequence shown here is derived from an EMBL/GenBank/DDBJ whole genome shotgun (WGS) entry which is preliminary data.</text>
</comment>
<gene>
    <name evidence="3" type="ORF">KDK92_14005</name>
</gene>
<evidence type="ECO:0000256" key="2">
    <source>
        <dbReference type="SAM" id="Phobius"/>
    </source>
</evidence>
<keyword evidence="2" id="KW-0472">Membrane</keyword>
<keyword evidence="2" id="KW-1133">Transmembrane helix</keyword>
<dbReference type="Proteomes" id="UP001056429">
    <property type="component" value="Unassembled WGS sequence"/>
</dbReference>
<dbReference type="PANTHER" id="PTHR30093">
    <property type="entry name" value="GENERAL SECRETION PATHWAY PROTEIN G"/>
    <property type="match status" value="1"/>
</dbReference>
<keyword evidence="4" id="KW-1185">Reference proteome</keyword>
<proteinExistence type="predicted"/>
<dbReference type="Gene3D" id="3.30.700.10">
    <property type="entry name" value="Glycoprotein, Type 4 Pilin"/>
    <property type="match status" value="1"/>
</dbReference>
<name>A0A9J6P5M0_9CLOT</name>
<dbReference type="PANTHER" id="PTHR30093:SF34">
    <property type="entry name" value="PREPILIN PEPTIDASE-DEPENDENT PROTEIN D"/>
    <property type="match status" value="1"/>
</dbReference>
<keyword evidence="1" id="KW-0488">Methylation</keyword>
<evidence type="ECO:0000313" key="3">
    <source>
        <dbReference type="EMBL" id="MCM1990840.1"/>
    </source>
</evidence>
<dbReference type="SUPFAM" id="SSF54523">
    <property type="entry name" value="Pili subunits"/>
    <property type="match status" value="1"/>
</dbReference>
<reference evidence="3" key="2">
    <citation type="submission" date="2021-04" db="EMBL/GenBank/DDBJ databases">
        <authorList>
            <person name="Dong X."/>
        </authorList>
    </citation>
    <scope>NUCLEOTIDE SEQUENCE</scope>
    <source>
        <strain evidence="3">ZWT</strain>
    </source>
</reference>
<dbReference type="PROSITE" id="PS00409">
    <property type="entry name" value="PROKAR_NTER_METHYL"/>
    <property type="match status" value="1"/>
</dbReference>
<feature type="transmembrane region" description="Helical" evidence="2">
    <location>
        <begin position="12"/>
        <end position="33"/>
    </location>
</feature>
<organism evidence="3 4">
    <name type="scientific">Oceanirhabdus seepicola</name>
    <dbReference type="NCBI Taxonomy" id="2828781"/>
    <lineage>
        <taxon>Bacteria</taxon>
        <taxon>Bacillati</taxon>
        <taxon>Bacillota</taxon>
        <taxon>Clostridia</taxon>
        <taxon>Eubacteriales</taxon>
        <taxon>Clostridiaceae</taxon>
        <taxon>Oceanirhabdus</taxon>
    </lineage>
</organism>
<dbReference type="EMBL" id="JAGSOJ010000003">
    <property type="protein sequence ID" value="MCM1990840.1"/>
    <property type="molecule type" value="Genomic_DNA"/>
</dbReference>
<keyword evidence="2" id="KW-0812">Transmembrane</keyword>
<dbReference type="InterPro" id="IPR045584">
    <property type="entry name" value="Pilin-like"/>
</dbReference>
<accession>A0A9J6P5M0</accession>
<dbReference type="AlphaFoldDB" id="A0A9J6P5M0"/>
<dbReference type="RefSeq" id="WP_276575997.1">
    <property type="nucleotide sequence ID" value="NZ_JAGSOJ010000003.1"/>
</dbReference>
<protein>
    <submittedName>
        <fullName evidence="3">Prepilin-type N-terminal cleavage/methylation domain-containing protein</fullName>
    </submittedName>
</protein>
<sequence length="139" mass="14914">MLSKFKNKKKKGFSLVELIVVIAIIGILAAIAVPKYSAYKENAKIKADKAAAKLIAEATLLAYENGEFSEKVTTVEKMYTLTGTDLTDVLNYVDSNTSAPKTGGTWTVKISSTLAKIDSNGTITVHPSGDATIVHSIEY</sequence>
<dbReference type="Pfam" id="PF07963">
    <property type="entry name" value="N_methyl"/>
    <property type="match status" value="1"/>
</dbReference>
<dbReference type="InterPro" id="IPR012902">
    <property type="entry name" value="N_methyl_site"/>
</dbReference>
<dbReference type="NCBIfam" id="TIGR02532">
    <property type="entry name" value="IV_pilin_GFxxxE"/>
    <property type="match status" value="1"/>
</dbReference>
<reference evidence="3" key="1">
    <citation type="journal article" date="2021" name="mSystems">
        <title>Bacteria and Archaea Synergistically Convert Glycine Betaine to Biogenic Methane in the Formosa Cold Seep of the South China Sea.</title>
        <authorList>
            <person name="Li L."/>
            <person name="Zhang W."/>
            <person name="Zhang S."/>
            <person name="Song L."/>
            <person name="Sun Q."/>
            <person name="Zhang H."/>
            <person name="Xiang H."/>
            <person name="Dong X."/>
        </authorList>
    </citation>
    <scope>NUCLEOTIDE SEQUENCE</scope>
    <source>
        <strain evidence="3">ZWT</strain>
    </source>
</reference>
<evidence type="ECO:0000313" key="4">
    <source>
        <dbReference type="Proteomes" id="UP001056429"/>
    </source>
</evidence>
<evidence type="ECO:0000256" key="1">
    <source>
        <dbReference type="ARBA" id="ARBA00022481"/>
    </source>
</evidence>